<dbReference type="SUPFAM" id="SSF51735">
    <property type="entry name" value="NAD(P)-binding Rossmann-fold domains"/>
    <property type="match status" value="1"/>
</dbReference>
<feature type="domain" description="Gfo/Idh/MocA-like oxidoreductase C-terminal" evidence="4">
    <location>
        <begin position="102"/>
        <end position="228"/>
    </location>
</feature>
<dbReference type="GO" id="GO:0000166">
    <property type="term" value="F:nucleotide binding"/>
    <property type="evidence" value="ECO:0007669"/>
    <property type="project" value="InterPro"/>
</dbReference>
<evidence type="ECO:0000256" key="2">
    <source>
        <dbReference type="ARBA" id="ARBA00023002"/>
    </source>
</evidence>
<name>A0A7V8FFY5_STEMA</name>
<dbReference type="Gene3D" id="3.30.360.10">
    <property type="entry name" value="Dihydrodipicolinate Reductase, domain 2"/>
    <property type="match status" value="1"/>
</dbReference>
<proteinExistence type="inferred from homology"/>
<evidence type="ECO:0000313" key="6">
    <source>
        <dbReference type="Proteomes" id="UP000487117"/>
    </source>
</evidence>
<organism evidence="5 6">
    <name type="scientific">Stenotrophomonas maltophilia</name>
    <name type="common">Pseudomonas maltophilia</name>
    <name type="synonym">Xanthomonas maltophilia</name>
    <dbReference type="NCBI Taxonomy" id="40324"/>
    <lineage>
        <taxon>Bacteria</taxon>
        <taxon>Pseudomonadati</taxon>
        <taxon>Pseudomonadota</taxon>
        <taxon>Gammaproteobacteria</taxon>
        <taxon>Lysobacterales</taxon>
        <taxon>Lysobacteraceae</taxon>
        <taxon>Stenotrophomonas</taxon>
        <taxon>Stenotrophomonas maltophilia group</taxon>
    </lineage>
</organism>
<keyword evidence="2" id="KW-0560">Oxidoreductase</keyword>
<dbReference type="Pfam" id="PF01408">
    <property type="entry name" value="GFO_IDH_MocA"/>
    <property type="match status" value="1"/>
</dbReference>
<dbReference type="EMBL" id="WNDS01000003">
    <property type="protein sequence ID" value="KAF1014830.1"/>
    <property type="molecule type" value="Genomic_DNA"/>
</dbReference>
<dbReference type="Proteomes" id="UP000487117">
    <property type="component" value="Unassembled WGS sequence"/>
</dbReference>
<feature type="domain" description="Gfo/Idh/MocA-like oxidoreductase N-terminal" evidence="3">
    <location>
        <begin position="10"/>
        <end position="86"/>
    </location>
</feature>
<gene>
    <name evidence="5" type="primary">ydgJ</name>
    <name evidence="5" type="ORF">GAK31_02317</name>
</gene>
<dbReference type="InterPro" id="IPR051317">
    <property type="entry name" value="Gfo/Idh/MocA_oxidoreduct"/>
</dbReference>
<dbReference type="PANTHER" id="PTHR43708:SF5">
    <property type="entry name" value="CONSERVED EXPRESSED OXIDOREDUCTASE (EUROFUNG)-RELATED"/>
    <property type="match status" value="1"/>
</dbReference>
<accession>A0A7V8FFY5</accession>
<dbReference type="InterPro" id="IPR036291">
    <property type="entry name" value="NAD(P)-bd_dom_sf"/>
</dbReference>
<evidence type="ECO:0000256" key="1">
    <source>
        <dbReference type="ARBA" id="ARBA00010928"/>
    </source>
</evidence>
<evidence type="ECO:0000259" key="4">
    <source>
        <dbReference type="Pfam" id="PF02894"/>
    </source>
</evidence>
<dbReference type="InterPro" id="IPR000683">
    <property type="entry name" value="Gfo/Idh/MocA-like_OxRdtase_N"/>
</dbReference>
<evidence type="ECO:0000313" key="5">
    <source>
        <dbReference type="EMBL" id="KAF1014830.1"/>
    </source>
</evidence>
<comment type="similarity">
    <text evidence="1">Belongs to the Gfo/Idh/MocA family.</text>
</comment>
<dbReference type="GO" id="GO:0016491">
    <property type="term" value="F:oxidoreductase activity"/>
    <property type="evidence" value="ECO:0007669"/>
    <property type="project" value="UniProtKB-KW"/>
</dbReference>
<dbReference type="Gene3D" id="3.40.50.720">
    <property type="entry name" value="NAD(P)-binding Rossmann-like Domain"/>
    <property type="match status" value="1"/>
</dbReference>
<dbReference type="PANTHER" id="PTHR43708">
    <property type="entry name" value="CONSERVED EXPRESSED OXIDOREDUCTASE (EUROFUNG)"/>
    <property type="match status" value="1"/>
</dbReference>
<evidence type="ECO:0000259" key="3">
    <source>
        <dbReference type="Pfam" id="PF01408"/>
    </source>
</evidence>
<protein>
    <submittedName>
        <fullName evidence="5">Putative oxidoreductase YdgJ</fullName>
    </submittedName>
</protein>
<comment type="caution">
    <text evidence="5">The sequence shown here is derived from an EMBL/GenBank/DDBJ whole genome shotgun (WGS) entry which is preliminary data.</text>
</comment>
<dbReference type="Pfam" id="PF02894">
    <property type="entry name" value="GFO_IDH_MocA_C"/>
    <property type="match status" value="1"/>
</dbReference>
<sequence length="285" mass="30928">MVSSQRDTLLRQFIDVHVHATPQAVFDDPAVDAVVIATPNEQHAPLAIAALAAGKHVLVDKPFALDVAQAEAVQAAARGAGRIATVFQNRRFDADFLTLQRLLSDGTLGSVAECHAHFDRFRPQVRDRWREQDGPGSGLWYGLGPHLLDQMLVLFGMPQAIDADLAVQRDGSSGIDYFHAVLQYPRHRAIVHAGSLVAAPTPRFAVHGSAGSWIKHGLDVQEAQLRRGGRRRVRPAGASTRGMASCCAAMQRTTCSAAPWTTCRVTTGGCMRSSPRRCTARANRR</sequence>
<reference evidence="6" key="1">
    <citation type="journal article" date="2020" name="MBio">
        <title>Horizontal gene transfer to a defensive symbiont with a reduced genome amongst a multipartite beetle microbiome.</title>
        <authorList>
            <person name="Waterworth S.C."/>
            <person name="Florez L.V."/>
            <person name="Rees E.R."/>
            <person name="Hertweck C."/>
            <person name="Kaltenpoth M."/>
            <person name="Kwan J.C."/>
        </authorList>
    </citation>
    <scope>NUCLEOTIDE SEQUENCE [LARGE SCALE GENOMIC DNA]</scope>
</reference>
<dbReference type="AlphaFoldDB" id="A0A7V8FFY5"/>
<dbReference type="InterPro" id="IPR004104">
    <property type="entry name" value="Gfo/Idh/MocA-like_OxRdtase_C"/>
</dbReference>